<evidence type="ECO:0000256" key="3">
    <source>
        <dbReference type="ARBA" id="ARBA00023133"/>
    </source>
</evidence>
<evidence type="ECO:0000256" key="7">
    <source>
        <dbReference type="HAMAP-Rule" id="MF_00323"/>
    </source>
</evidence>
<dbReference type="CDD" id="cd03411">
    <property type="entry name" value="Ferrochelatase_N"/>
    <property type="match status" value="1"/>
</dbReference>
<dbReference type="Proteomes" id="UP000324209">
    <property type="component" value="Chromosome"/>
</dbReference>
<dbReference type="PANTHER" id="PTHR11108">
    <property type="entry name" value="FERROCHELATASE"/>
    <property type="match status" value="1"/>
</dbReference>
<dbReference type="UniPathway" id="UPA00252">
    <property type="reaction ID" value="UER00325"/>
</dbReference>
<dbReference type="EC" id="4.98.1.1" evidence="7"/>
<gene>
    <name evidence="7 9" type="primary">hemH</name>
    <name evidence="9" type="ORF">EXM22_13525</name>
</gene>
<evidence type="ECO:0000256" key="6">
    <source>
        <dbReference type="ARBA" id="ARBA00024536"/>
    </source>
</evidence>
<evidence type="ECO:0000256" key="1">
    <source>
        <dbReference type="ARBA" id="ARBA00007718"/>
    </source>
</evidence>
<dbReference type="OrthoDB" id="9776380at2"/>
<dbReference type="NCBIfam" id="TIGR00109">
    <property type="entry name" value="hemH"/>
    <property type="match status" value="1"/>
</dbReference>
<comment type="pathway">
    <text evidence="7">Porphyrin-containing compound metabolism; protoheme biosynthesis; protoheme from protoporphyrin-IX: step 1/1.</text>
</comment>
<keyword evidence="2 7" id="KW-0408">Iron</keyword>
<dbReference type="GO" id="GO:0005737">
    <property type="term" value="C:cytoplasm"/>
    <property type="evidence" value="ECO:0007669"/>
    <property type="project" value="UniProtKB-SubCell"/>
</dbReference>
<sequence length="331" mass="37591">MINTEYDALLYLSFGGPEKSDDVLPFLRNVTRGKNIPDRILTRVAMKYELFGGKSPINECNRNVIDALKKELDIAGIKLPIYFGNRFWSPTIEDALLQMKANGVKKALAFVTSPYASYYGCWQYVHEIQTSLNRIGGGITIHKLKPFFNDSLFIRALSEILNSYLETASQLSRRIIFTAHNIPQDMINSERYVQELEESAKLVMEQISNKVPYTIAYQSKSRNTSNEWLSPELQDVIHESSISSFQEIIIMPFGFLSDHMEVIYDLDIEAAELAKSEGLKFSRLKTVGNSSTFISMIKRQIEEQMSTDLPSPPLNEEKVSCPNCQTPCDTL</sequence>
<dbReference type="RefSeq" id="WP_149487042.1">
    <property type="nucleotide sequence ID" value="NZ_CP036150.1"/>
</dbReference>
<dbReference type="HAMAP" id="MF_00323">
    <property type="entry name" value="Ferrochelatase"/>
    <property type="match status" value="1"/>
</dbReference>
<evidence type="ECO:0000256" key="8">
    <source>
        <dbReference type="RuleBase" id="RU004185"/>
    </source>
</evidence>
<dbReference type="InterPro" id="IPR001015">
    <property type="entry name" value="Ferrochelatase"/>
</dbReference>
<feature type="binding site" evidence="7">
    <location>
        <position position="180"/>
    </location>
    <ligand>
        <name>Fe(2+)</name>
        <dbReference type="ChEBI" id="CHEBI:29033"/>
    </ligand>
</feature>
<keyword evidence="4 7" id="KW-0456">Lyase</keyword>
<proteinExistence type="inferred from homology"/>
<comment type="subcellular location">
    <subcellularLocation>
        <location evidence="7">Cytoplasm</location>
    </subcellularLocation>
</comment>
<accession>A0A5C1QLM5</accession>
<keyword evidence="7" id="KW-0963">Cytoplasm</keyword>
<dbReference type="CDD" id="cd00419">
    <property type="entry name" value="Ferrochelatase_C"/>
    <property type="match status" value="1"/>
</dbReference>
<comment type="similarity">
    <text evidence="1 7 8">Belongs to the ferrochelatase family.</text>
</comment>
<feature type="binding site" evidence="7">
    <location>
        <position position="261"/>
    </location>
    <ligand>
        <name>Fe(2+)</name>
        <dbReference type="ChEBI" id="CHEBI:29033"/>
    </ligand>
</feature>
<dbReference type="SUPFAM" id="SSF53800">
    <property type="entry name" value="Chelatase"/>
    <property type="match status" value="1"/>
</dbReference>
<dbReference type="Pfam" id="PF00762">
    <property type="entry name" value="Ferrochelatase"/>
    <property type="match status" value="1"/>
</dbReference>
<organism evidence="9 10">
    <name type="scientific">Oceanispirochaeta crateris</name>
    <dbReference type="NCBI Taxonomy" id="2518645"/>
    <lineage>
        <taxon>Bacteria</taxon>
        <taxon>Pseudomonadati</taxon>
        <taxon>Spirochaetota</taxon>
        <taxon>Spirochaetia</taxon>
        <taxon>Spirochaetales</taxon>
        <taxon>Spirochaetaceae</taxon>
        <taxon>Oceanispirochaeta</taxon>
    </lineage>
</organism>
<dbReference type="InterPro" id="IPR033659">
    <property type="entry name" value="Ferrochelatase_N"/>
</dbReference>
<dbReference type="Gene3D" id="3.40.50.1400">
    <property type="match status" value="2"/>
</dbReference>
<name>A0A5C1QLM5_9SPIO</name>
<keyword evidence="5 7" id="KW-0627">Porphyrin biosynthesis</keyword>
<evidence type="ECO:0000313" key="10">
    <source>
        <dbReference type="Proteomes" id="UP000324209"/>
    </source>
</evidence>
<keyword evidence="7" id="KW-0479">Metal-binding</keyword>
<evidence type="ECO:0000313" key="9">
    <source>
        <dbReference type="EMBL" id="QEN08963.1"/>
    </source>
</evidence>
<dbReference type="InterPro" id="IPR033644">
    <property type="entry name" value="Ferrochelatase_C"/>
</dbReference>
<evidence type="ECO:0000256" key="2">
    <source>
        <dbReference type="ARBA" id="ARBA00023004"/>
    </source>
</evidence>
<keyword evidence="10" id="KW-1185">Reference proteome</keyword>
<dbReference type="GO" id="GO:0004325">
    <property type="term" value="F:ferrochelatase activity"/>
    <property type="evidence" value="ECO:0007669"/>
    <property type="project" value="UniProtKB-UniRule"/>
</dbReference>
<dbReference type="GO" id="GO:0006783">
    <property type="term" value="P:heme biosynthetic process"/>
    <property type="evidence" value="ECO:0007669"/>
    <property type="project" value="UniProtKB-UniRule"/>
</dbReference>
<comment type="catalytic activity">
    <reaction evidence="7">
        <text>heme b + 2 H(+) = protoporphyrin IX + Fe(2+)</text>
        <dbReference type="Rhea" id="RHEA:22584"/>
        <dbReference type="ChEBI" id="CHEBI:15378"/>
        <dbReference type="ChEBI" id="CHEBI:29033"/>
        <dbReference type="ChEBI" id="CHEBI:57306"/>
        <dbReference type="ChEBI" id="CHEBI:60344"/>
        <dbReference type="EC" id="4.98.1.1"/>
    </reaction>
</comment>
<comment type="catalytic activity">
    <reaction evidence="6">
        <text>Fe-coproporphyrin III + 2 H(+) = coproporphyrin III + Fe(2+)</text>
        <dbReference type="Rhea" id="RHEA:49572"/>
        <dbReference type="ChEBI" id="CHEBI:15378"/>
        <dbReference type="ChEBI" id="CHEBI:29033"/>
        <dbReference type="ChEBI" id="CHEBI:68438"/>
        <dbReference type="ChEBI" id="CHEBI:131725"/>
        <dbReference type="EC" id="4.99.1.9"/>
    </reaction>
    <physiologicalReaction direction="right-to-left" evidence="6">
        <dbReference type="Rhea" id="RHEA:49574"/>
    </physiologicalReaction>
</comment>
<keyword evidence="3 7" id="KW-0350">Heme biosynthesis</keyword>
<dbReference type="GO" id="GO:0046872">
    <property type="term" value="F:metal ion binding"/>
    <property type="evidence" value="ECO:0007669"/>
    <property type="project" value="UniProtKB-KW"/>
</dbReference>
<dbReference type="PANTHER" id="PTHR11108:SF1">
    <property type="entry name" value="FERROCHELATASE, MITOCHONDRIAL"/>
    <property type="match status" value="1"/>
</dbReference>
<comment type="function">
    <text evidence="7">Catalyzes the ferrous insertion into protoporphyrin IX.</text>
</comment>
<protein>
    <recommendedName>
        <fullName evidence="7">Ferrochelatase</fullName>
        <ecNumber evidence="7">4.98.1.1</ecNumber>
    </recommendedName>
    <alternativeName>
        <fullName evidence="7">Heme synthase</fullName>
    </alternativeName>
    <alternativeName>
        <fullName evidence="7">Protoheme ferro-lyase</fullName>
    </alternativeName>
</protein>
<dbReference type="AlphaFoldDB" id="A0A5C1QLM5"/>
<reference evidence="9 10" key="1">
    <citation type="submission" date="2019-02" db="EMBL/GenBank/DDBJ databases">
        <title>Complete Genome Sequence and Methylome Analysis of free living Spirochaetas.</title>
        <authorList>
            <person name="Fomenkov A."/>
            <person name="Dubinina G."/>
            <person name="Leshcheva N."/>
            <person name="Mikheeva N."/>
            <person name="Grabovich M."/>
            <person name="Vincze T."/>
            <person name="Roberts R.J."/>
        </authorList>
    </citation>
    <scope>NUCLEOTIDE SEQUENCE [LARGE SCALE GENOMIC DNA]</scope>
    <source>
        <strain evidence="9 10">K2</strain>
    </source>
</reference>
<dbReference type="KEGG" id="ock:EXM22_13525"/>
<dbReference type="EMBL" id="CP036150">
    <property type="protein sequence ID" value="QEN08963.1"/>
    <property type="molecule type" value="Genomic_DNA"/>
</dbReference>
<evidence type="ECO:0000256" key="5">
    <source>
        <dbReference type="ARBA" id="ARBA00023244"/>
    </source>
</evidence>
<evidence type="ECO:0000256" key="4">
    <source>
        <dbReference type="ARBA" id="ARBA00023239"/>
    </source>
</evidence>